<gene>
    <name evidence="2" type="ORF">EDM22_18780</name>
</gene>
<dbReference type="RefSeq" id="WP_122938607.1">
    <property type="nucleotide sequence ID" value="NZ_JBHSNT010000045.1"/>
</dbReference>
<dbReference type="InterPro" id="IPR034660">
    <property type="entry name" value="DinB/YfiT-like"/>
</dbReference>
<dbReference type="EMBL" id="RHHB01000075">
    <property type="protein sequence ID" value="RNB43367.1"/>
    <property type="molecule type" value="Genomic_DNA"/>
</dbReference>
<reference evidence="2 3" key="1">
    <citation type="submission" date="2018-10" db="EMBL/GenBank/DDBJ databases">
        <title>Isolation, diversity and antibacterial activity of antinobacteria from the wheat rhizosphere soil.</title>
        <authorList>
            <person name="Sun T."/>
        </authorList>
    </citation>
    <scope>NUCLEOTIDE SEQUENCE [LARGE SCALE GENOMIC DNA]</scope>
    <source>
        <strain evidence="2 3">SJ-23</strain>
    </source>
</reference>
<keyword evidence="3" id="KW-1185">Reference proteome</keyword>
<evidence type="ECO:0000313" key="2">
    <source>
        <dbReference type="EMBL" id="RNB43367.1"/>
    </source>
</evidence>
<dbReference type="Proteomes" id="UP000275048">
    <property type="component" value="Unassembled WGS sequence"/>
</dbReference>
<sequence>MADFARYLPLSNRPRHDESGVTSDRRDETATVLAALAALLRATDDDTWARATARPGWSVGDVAAELVAGFDRSAAQRALDAAGRIVRGSEARRLAELPRLEGPARAAQLLDARALALRERERRTGIAELDDAVVTAVLIGDAAGRPVPVPPVASGAVALRRAAAAPVEIRAVISGHSLHATDAGWTIGRGSPLVGTAAELVRFLAGYGTTAPRPGSIHDGDADAGGASGGRAASD</sequence>
<accession>A0A3M7ZY55</accession>
<dbReference type="OrthoDB" id="5178565at2"/>
<organism evidence="2 3">
    <name type="scientific">Agromyces tardus</name>
    <dbReference type="NCBI Taxonomy" id="2583849"/>
    <lineage>
        <taxon>Bacteria</taxon>
        <taxon>Bacillati</taxon>
        <taxon>Actinomycetota</taxon>
        <taxon>Actinomycetes</taxon>
        <taxon>Micrococcales</taxon>
        <taxon>Microbacteriaceae</taxon>
        <taxon>Agromyces</taxon>
    </lineage>
</organism>
<feature type="region of interest" description="Disordered" evidence="1">
    <location>
        <begin position="212"/>
        <end position="235"/>
    </location>
</feature>
<comment type="caution">
    <text evidence="2">The sequence shown here is derived from an EMBL/GenBank/DDBJ whole genome shotgun (WGS) entry which is preliminary data.</text>
</comment>
<dbReference type="AlphaFoldDB" id="A0A3M7ZY55"/>
<protein>
    <submittedName>
        <fullName evidence="2">Uncharacterized protein</fullName>
    </submittedName>
</protein>
<dbReference type="SUPFAM" id="SSF109854">
    <property type="entry name" value="DinB/YfiT-like putative metalloenzymes"/>
    <property type="match status" value="1"/>
</dbReference>
<evidence type="ECO:0000256" key="1">
    <source>
        <dbReference type="SAM" id="MobiDB-lite"/>
    </source>
</evidence>
<name>A0A3M7ZY55_9MICO</name>
<proteinExistence type="predicted"/>
<evidence type="ECO:0000313" key="3">
    <source>
        <dbReference type="Proteomes" id="UP000275048"/>
    </source>
</evidence>